<organism evidence="1">
    <name type="scientific">marine metagenome</name>
    <dbReference type="NCBI Taxonomy" id="408172"/>
    <lineage>
        <taxon>unclassified sequences</taxon>
        <taxon>metagenomes</taxon>
        <taxon>ecological metagenomes</taxon>
    </lineage>
</organism>
<dbReference type="AlphaFoldDB" id="A0A382T2A4"/>
<evidence type="ECO:0000313" key="1">
    <source>
        <dbReference type="EMBL" id="SVD15607.1"/>
    </source>
</evidence>
<dbReference type="EMBL" id="UINC01132966">
    <property type="protein sequence ID" value="SVD15607.1"/>
    <property type="molecule type" value="Genomic_DNA"/>
</dbReference>
<gene>
    <name evidence="1" type="ORF">METZ01_LOCUS368461</name>
</gene>
<name>A0A382T2A4_9ZZZZ</name>
<feature type="non-terminal residue" evidence="1">
    <location>
        <position position="1"/>
    </location>
</feature>
<sequence>IYSDGKEEKANLSDYPHFSLLYNKGVDINFDGSDDLLMIDKNGNLMSNAWGLEATTLSNNTIHNIMLTLDNGLIQLNTINQLGGIDHYTIDPLTKSILTSEHKLPEFTRPEYTEAYSLVTENSIFIINNGKNAEFWDSPLALELMTAIPSTIYSQKTSPDSPDYVVNIDDIFIHPIELDTNREFLNFTEENLPIGMEFNLADVQLEWMPNKSQLGFHEFSYFLEQREKEGLEMEIENDKKLVSQREKLLEEKNTFLIYVNDPVKFGTVENSLMIVNEKPFEWIIPFNDDNIDASFKFHIMGLNENA</sequence>
<accession>A0A382T2A4</accession>
<feature type="non-terminal residue" evidence="1">
    <location>
        <position position="306"/>
    </location>
</feature>
<reference evidence="1" key="1">
    <citation type="submission" date="2018-05" db="EMBL/GenBank/DDBJ databases">
        <authorList>
            <person name="Lanie J.A."/>
            <person name="Ng W.-L."/>
            <person name="Kazmierczak K.M."/>
            <person name="Andrzejewski T.M."/>
            <person name="Davidsen T.M."/>
            <person name="Wayne K.J."/>
            <person name="Tettelin H."/>
            <person name="Glass J.I."/>
            <person name="Rusch D."/>
            <person name="Podicherti R."/>
            <person name="Tsui H.-C.T."/>
            <person name="Winkler M.E."/>
        </authorList>
    </citation>
    <scope>NUCLEOTIDE SEQUENCE</scope>
</reference>
<proteinExistence type="predicted"/>
<protein>
    <submittedName>
        <fullName evidence="1">Uncharacterized protein</fullName>
    </submittedName>
</protein>